<accession>A0A4R6QY46</accession>
<dbReference type="Proteomes" id="UP000294593">
    <property type="component" value="Unassembled WGS sequence"/>
</dbReference>
<gene>
    <name evidence="2" type="ORF">EV672_1274</name>
</gene>
<sequence>MKFQTMCFVVLGMVSQIALAQNKAAELGSEWVMPSAGAIANAPKPVMPKIDLQQDKSNPAKAKLDIEALMKQYQGQQALAQAQKPGDGRPQGLLAFVSLGMPDGSIKNIIRQASICGATLVIRGFHDRSLTKTAMKIKEVMGDAKVAWKIDPKSFAAYQVTVVPTYVLTGPGASDAAYSKLAGDVSLESFLESVQLQDRPMAATAQTYLKKLRGAM</sequence>
<keyword evidence="3" id="KW-1185">Reference proteome</keyword>
<comment type="caution">
    <text evidence="2">The sequence shown here is derived from an EMBL/GenBank/DDBJ whole genome shotgun (WGS) entry which is preliminary data.</text>
</comment>
<evidence type="ECO:0000256" key="1">
    <source>
        <dbReference type="SAM" id="SignalP"/>
    </source>
</evidence>
<dbReference type="InterPro" id="IPR014113">
    <property type="entry name" value="T4SS_TrbC_subgr"/>
</dbReference>
<reference evidence="2 3" key="1">
    <citation type="submission" date="2019-03" db="EMBL/GenBank/DDBJ databases">
        <title>Genomic Encyclopedia of Type Strains, Phase IV (KMG-IV): sequencing the most valuable type-strain genomes for metagenomic binning, comparative biology and taxonomic classification.</title>
        <authorList>
            <person name="Goeker M."/>
        </authorList>
    </citation>
    <scope>NUCLEOTIDE SEQUENCE [LARGE SCALE GENOMIC DNA]</scope>
    <source>
        <strain evidence="2 3">DSM 11901</strain>
    </source>
</reference>
<proteinExistence type="predicted"/>
<dbReference type="OrthoDB" id="8557871at2"/>
<feature type="chain" id="PRO_5020902354" evidence="1">
    <location>
        <begin position="21"/>
        <end position="216"/>
    </location>
</feature>
<dbReference type="AlphaFoldDB" id="A0A4R6QY46"/>
<dbReference type="EMBL" id="SNXW01000027">
    <property type="protein sequence ID" value="TDP78171.1"/>
    <property type="molecule type" value="Genomic_DNA"/>
</dbReference>
<protein>
    <submittedName>
        <fullName evidence="2">Type-F conjugative transfer system pilin assembly protein TrbC</fullName>
    </submittedName>
</protein>
<name>A0A4R6QY46_9BURK</name>
<keyword evidence="1" id="KW-0732">Signal</keyword>
<feature type="signal peptide" evidence="1">
    <location>
        <begin position="1"/>
        <end position="20"/>
    </location>
</feature>
<dbReference type="NCBIfam" id="TIGR02742">
    <property type="entry name" value="TrbC_Ftype"/>
    <property type="match status" value="1"/>
</dbReference>
<dbReference type="Pfam" id="PF09673">
    <property type="entry name" value="TrbC_Ftype"/>
    <property type="match status" value="1"/>
</dbReference>
<dbReference type="RefSeq" id="WP_133611405.1">
    <property type="nucleotide sequence ID" value="NZ_SNXW01000027.1"/>
</dbReference>
<dbReference type="InterPro" id="IPR019106">
    <property type="entry name" value="T4SS_TrbC"/>
</dbReference>
<organism evidence="2 3">
    <name type="scientific">Aquabacterium commune</name>
    <dbReference type="NCBI Taxonomy" id="70586"/>
    <lineage>
        <taxon>Bacteria</taxon>
        <taxon>Pseudomonadati</taxon>
        <taxon>Pseudomonadota</taxon>
        <taxon>Betaproteobacteria</taxon>
        <taxon>Burkholderiales</taxon>
        <taxon>Aquabacterium</taxon>
    </lineage>
</organism>
<evidence type="ECO:0000313" key="2">
    <source>
        <dbReference type="EMBL" id="TDP78171.1"/>
    </source>
</evidence>
<evidence type="ECO:0000313" key="3">
    <source>
        <dbReference type="Proteomes" id="UP000294593"/>
    </source>
</evidence>